<dbReference type="EMBL" id="QGDL01000014">
    <property type="protein sequence ID" value="PWJ23398.1"/>
    <property type="molecule type" value="Genomic_DNA"/>
</dbReference>
<name>A0A2Y9CAJ3_9FIRM</name>
<dbReference type="AlphaFoldDB" id="A0A2Y9CAJ3"/>
<reference evidence="1 2" key="1">
    <citation type="submission" date="2018-05" db="EMBL/GenBank/DDBJ databases">
        <title>The Hungate 1000. A catalogue of reference genomes from the rumen microbiome.</title>
        <authorList>
            <person name="Kelly W."/>
        </authorList>
    </citation>
    <scope>NUCLEOTIDE SEQUENCE [LARGE SCALE GENOMIC DNA]</scope>
    <source>
        <strain evidence="1 2">NLAE-zl-C242</strain>
    </source>
</reference>
<evidence type="ECO:0000313" key="2">
    <source>
        <dbReference type="Proteomes" id="UP000245845"/>
    </source>
</evidence>
<comment type="caution">
    <text evidence="1">The sequence shown here is derived from an EMBL/GenBank/DDBJ whole genome shotgun (WGS) entry which is preliminary data.</text>
</comment>
<proteinExistence type="predicted"/>
<sequence>MDIFKSILGLNNIQVSLFNMNYDSLLSASEALCIPYSTISHMLDQNSKAMEIKIIKYMVRYINHIE</sequence>
<dbReference type="RefSeq" id="WP_109732926.1">
    <property type="nucleotide sequence ID" value="NZ_BAAACK010000015.1"/>
</dbReference>
<protein>
    <submittedName>
        <fullName evidence="1">Uncharacterized protein</fullName>
    </submittedName>
</protein>
<gene>
    <name evidence="1" type="ORF">A8806_11422</name>
</gene>
<organism evidence="1 2">
    <name type="scientific">Faecalicatena orotica</name>
    <dbReference type="NCBI Taxonomy" id="1544"/>
    <lineage>
        <taxon>Bacteria</taxon>
        <taxon>Bacillati</taxon>
        <taxon>Bacillota</taxon>
        <taxon>Clostridia</taxon>
        <taxon>Lachnospirales</taxon>
        <taxon>Lachnospiraceae</taxon>
        <taxon>Faecalicatena</taxon>
    </lineage>
</organism>
<dbReference type="Proteomes" id="UP000245845">
    <property type="component" value="Unassembled WGS sequence"/>
</dbReference>
<accession>A0A2Y9CAJ3</accession>
<evidence type="ECO:0000313" key="1">
    <source>
        <dbReference type="EMBL" id="PWJ23398.1"/>
    </source>
</evidence>
<keyword evidence="2" id="KW-1185">Reference proteome</keyword>